<proteinExistence type="predicted"/>
<evidence type="ECO:0000256" key="4">
    <source>
        <dbReference type="ARBA" id="ARBA00022729"/>
    </source>
</evidence>
<dbReference type="Pfam" id="PF00092">
    <property type="entry name" value="VWA"/>
    <property type="match status" value="1"/>
</dbReference>
<reference evidence="9" key="1">
    <citation type="submission" date="2025-08" db="UniProtKB">
        <authorList>
            <consortium name="Ensembl"/>
        </authorList>
    </citation>
    <scope>IDENTIFICATION</scope>
</reference>
<dbReference type="PANTHER" id="PTHR24020">
    <property type="entry name" value="COLLAGEN ALPHA"/>
    <property type="match status" value="1"/>
</dbReference>
<keyword evidence="10" id="KW-1185">Reference proteome</keyword>
<evidence type="ECO:0000256" key="7">
    <source>
        <dbReference type="ARBA" id="ARBA00023119"/>
    </source>
</evidence>
<protein>
    <recommendedName>
        <fullName evidence="8">VWFA domain-containing protein</fullName>
    </recommendedName>
</protein>
<evidence type="ECO:0000256" key="6">
    <source>
        <dbReference type="ARBA" id="ARBA00022889"/>
    </source>
</evidence>
<evidence type="ECO:0000256" key="3">
    <source>
        <dbReference type="ARBA" id="ARBA00022530"/>
    </source>
</evidence>
<keyword evidence="4" id="KW-0732">Signal</keyword>
<dbReference type="Gene3D" id="3.40.50.410">
    <property type="entry name" value="von Willebrand factor, type A domain"/>
    <property type="match status" value="1"/>
</dbReference>
<dbReference type="GeneTree" id="ENSGT00940000156462"/>
<dbReference type="PROSITE" id="PS50234">
    <property type="entry name" value="VWFA"/>
    <property type="match status" value="1"/>
</dbReference>
<dbReference type="AlphaFoldDB" id="A0AAY4BZE8"/>
<evidence type="ECO:0000259" key="8">
    <source>
        <dbReference type="PROSITE" id="PS50234"/>
    </source>
</evidence>
<evidence type="ECO:0000313" key="10">
    <source>
        <dbReference type="Proteomes" id="UP000694580"/>
    </source>
</evidence>
<name>A0AAY4BZE8_9TELE</name>
<dbReference type="InterPro" id="IPR002035">
    <property type="entry name" value="VWF_A"/>
</dbReference>
<dbReference type="GO" id="GO:0007155">
    <property type="term" value="P:cell adhesion"/>
    <property type="evidence" value="ECO:0007669"/>
    <property type="project" value="UniProtKB-KW"/>
</dbReference>
<keyword evidence="6" id="KW-0130">Cell adhesion</keyword>
<dbReference type="SMART" id="SM00327">
    <property type="entry name" value="VWA"/>
    <property type="match status" value="1"/>
</dbReference>
<dbReference type="Ensembl" id="ENSDCDT00010032136.1">
    <property type="protein sequence ID" value="ENSDCDP00010026012.1"/>
    <property type="gene ID" value="ENSDCDG00010016424.1"/>
</dbReference>
<dbReference type="FunFam" id="3.40.50.410:FF:000003">
    <property type="entry name" value="Collagen type VI alpha 3 chain"/>
    <property type="match status" value="1"/>
</dbReference>
<organism evidence="9 10">
    <name type="scientific">Denticeps clupeoides</name>
    <name type="common">denticle herring</name>
    <dbReference type="NCBI Taxonomy" id="299321"/>
    <lineage>
        <taxon>Eukaryota</taxon>
        <taxon>Metazoa</taxon>
        <taxon>Chordata</taxon>
        <taxon>Craniata</taxon>
        <taxon>Vertebrata</taxon>
        <taxon>Euteleostomi</taxon>
        <taxon>Actinopterygii</taxon>
        <taxon>Neopterygii</taxon>
        <taxon>Teleostei</taxon>
        <taxon>Clupei</taxon>
        <taxon>Clupeiformes</taxon>
        <taxon>Denticipitoidei</taxon>
        <taxon>Denticipitidae</taxon>
        <taxon>Denticeps</taxon>
    </lineage>
</organism>
<dbReference type="PANTHER" id="PTHR24020:SF13">
    <property type="entry name" value="COLLAGEN ALPHA-3(VI) CHAIN"/>
    <property type="match status" value="1"/>
</dbReference>
<evidence type="ECO:0000313" key="9">
    <source>
        <dbReference type="Ensembl" id="ENSDCDP00010026012.1"/>
    </source>
</evidence>
<reference evidence="9" key="2">
    <citation type="submission" date="2025-09" db="UniProtKB">
        <authorList>
            <consortium name="Ensembl"/>
        </authorList>
    </citation>
    <scope>IDENTIFICATION</scope>
</reference>
<evidence type="ECO:0000256" key="5">
    <source>
        <dbReference type="ARBA" id="ARBA00022737"/>
    </source>
</evidence>
<dbReference type="InterPro" id="IPR050525">
    <property type="entry name" value="ECM_Assembly_Org"/>
</dbReference>
<dbReference type="PRINTS" id="PR00453">
    <property type="entry name" value="VWFADOMAIN"/>
</dbReference>
<feature type="domain" description="VWFA" evidence="8">
    <location>
        <begin position="41"/>
        <end position="212"/>
    </location>
</feature>
<keyword evidence="7" id="KW-0176">Collagen</keyword>
<dbReference type="GO" id="GO:0005615">
    <property type="term" value="C:extracellular space"/>
    <property type="evidence" value="ECO:0007669"/>
    <property type="project" value="TreeGrafter"/>
</dbReference>
<dbReference type="InterPro" id="IPR036465">
    <property type="entry name" value="vWFA_dom_sf"/>
</dbReference>
<keyword evidence="2" id="KW-0964">Secreted</keyword>
<dbReference type="GO" id="GO:0005581">
    <property type="term" value="C:collagen trimer"/>
    <property type="evidence" value="ECO:0007669"/>
    <property type="project" value="UniProtKB-KW"/>
</dbReference>
<keyword evidence="5" id="KW-0677">Repeat</keyword>
<keyword evidence="3" id="KW-0272">Extracellular matrix</keyword>
<evidence type="ECO:0000256" key="1">
    <source>
        <dbReference type="ARBA" id="ARBA00004498"/>
    </source>
</evidence>
<evidence type="ECO:0000256" key="2">
    <source>
        <dbReference type="ARBA" id="ARBA00022525"/>
    </source>
</evidence>
<comment type="subcellular location">
    <subcellularLocation>
        <location evidence="1">Secreted</location>
        <location evidence="1">Extracellular space</location>
        <location evidence="1">Extracellular matrix</location>
    </subcellularLocation>
</comment>
<dbReference type="SUPFAM" id="SSF53300">
    <property type="entry name" value="vWA-like"/>
    <property type="match status" value="1"/>
</dbReference>
<sequence>MRRCVQNFWPVVYILQAHLIIQGISQHSKLLTSHRSQESADLVFLIDGSENIGAANFPRARDLALRVIEGLDLGRDAIRVAVVLYSDAPEITHYLSSDKRSVLNAVKVLGFPGGDEANLGAALVEVVQSTLSSNAGGRAEEGVNQILVVISAGQSTDDFSEGERSVREANIYTFGVAIGDEAAASLEAVVSDSSFVLKTPDLTNVASMRDQLLPYVRGVIQGTITLQREISEGMYISHA</sequence>
<dbReference type="Proteomes" id="UP000694580">
    <property type="component" value="Unplaced"/>
</dbReference>
<accession>A0AAY4BZE8</accession>